<keyword evidence="7" id="KW-1185">Reference proteome</keyword>
<dbReference type="Gene3D" id="3.10.20.90">
    <property type="entry name" value="Phosphatidylinositol 3-kinase Catalytic Subunit, Chain A, domain 1"/>
    <property type="match status" value="1"/>
</dbReference>
<name>A0AAV7HRK1_DENCH</name>
<dbReference type="SUPFAM" id="SSF54236">
    <property type="entry name" value="Ubiquitin-like"/>
    <property type="match status" value="1"/>
</dbReference>
<comment type="caution">
    <text evidence="6">The sequence shown here is derived from an EMBL/GenBank/DDBJ whole genome shotgun (WGS) entry which is preliminary data.</text>
</comment>
<keyword evidence="2" id="KW-0677">Repeat</keyword>
<evidence type="ECO:0000256" key="2">
    <source>
        <dbReference type="ARBA" id="ARBA00022737"/>
    </source>
</evidence>
<evidence type="ECO:0000313" key="7">
    <source>
        <dbReference type="Proteomes" id="UP000775213"/>
    </source>
</evidence>
<dbReference type="SMART" id="SM00364">
    <property type="entry name" value="LRR_BAC"/>
    <property type="match status" value="5"/>
</dbReference>
<protein>
    <recommendedName>
        <fullName evidence="5">Ubiquitin-like domain-containing protein</fullName>
    </recommendedName>
</protein>
<dbReference type="InterPro" id="IPR001611">
    <property type="entry name" value="Leu-rich_rpt"/>
</dbReference>
<dbReference type="Pfam" id="PF13855">
    <property type="entry name" value="LRR_8"/>
    <property type="match status" value="1"/>
</dbReference>
<dbReference type="InterPro" id="IPR000626">
    <property type="entry name" value="Ubiquitin-like_dom"/>
</dbReference>
<dbReference type="AlphaFoldDB" id="A0AAV7HRK1"/>
<comment type="similarity">
    <text evidence="3">Belongs to the SHOC2 family.</text>
</comment>
<dbReference type="PANTHER" id="PTHR48051">
    <property type="match status" value="1"/>
</dbReference>
<dbReference type="Proteomes" id="UP000775213">
    <property type="component" value="Unassembled WGS sequence"/>
</dbReference>
<dbReference type="PROSITE" id="PS51450">
    <property type="entry name" value="LRR"/>
    <property type="match status" value="2"/>
</dbReference>
<evidence type="ECO:0000256" key="4">
    <source>
        <dbReference type="ARBA" id="ARBA00037519"/>
    </source>
</evidence>
<dbReference type="SMART" id="SM00213">
    <property type="entry name" value="UBQ"/>
    <property type="match status" value="1"/>
</dbReference>
<dbReference type="EMBL" id="JAGFBR010000001">
    <property type="protein sequence ID" value="KAH0470404.1"/>
    <property type="molecule type" value="Genomic_DNA"/>
</dbReference>
<dbReference type="InterPro" id="IPR032675">
    <property type="entry name" value="LRR_dom_sf"/>
</dbReference>
<evidence type="ECO:0000313" key="6">
    <source>
        <dbReference type="EMBL" id="KAH0470404.1"/>
    </source>
</evidence>
<comment type="function">
    <text evidence="4">Leucine-rich repeat protein that likely mediates protein interactions, possibly in the context of signal transduction.</text>
</comment>
<reference evidence="6 7" key="1">
    <citation type="journal article" date="2021" name="Hortic Res">
        <title>Chromosome-scale assembly of the Dendrobium chrysotoxum genome enhances the understanding of orchid evolution.</title>
        <authorList>
            <person name="Zhang Y."/>
            <person name="Zhang G.Q."/>
            <person name="Zhang D."/>
            <person name="Liu X.D."/>
            <person name="Xu X.Y."/>
            <person name="Sun W.H."/>
            <person name="Yu X."/>
            <person name="Zhu X."/>
            <person name="Wang Z.W."/>
            <person name="Zhao X."/>
            <person name="Zhong W.Y."/>
            <person name="Chen H."/>
            <person name="Yin W.L."/>
            <person name="Huang T."/>
            <person name="Niu S.C."/>
            <person name="Liu Z.J."/>
        </authorList>
    </citation>
    <scope>NUCLEOTIDE SEQUENCE [LARGE SCALE GENOMIC DNA]</scope>
    <source>
        <strain evidence="6">Lindl</strain>
    </source>
</reference>
<dbReference type="PANTHER" id="PTHR48051:SF1">
    <property type="entry name" value="RAS SUPPRESSOR PROTEIN 1"/>
    <property type="match status" value="1"/>
</dbReference>
<dbReference type="SMART" id="SM00369">
    <property type="entry name" value="LRR_TYP"/>
    <property type="match status" value="6"/>
</dbReference>
<dbReference type="SUPFAM" id="SSF52058">
    <property type="entry name" value="L domain-like"/>
    <property type="match status" value="1"/>
</dbReference>
<dbReference type="PROSITE" id="PS50053">
    <property type="entry name" value="UBIQUITIN_2"/>
    <property type="match status" value="1"/>
</dbReference>
<sequence>MPAWIRRKACCQHPVNMLCSSQRVICKELGDTVSAIKLFRLTAAAAMERIEESEKAKAAASFIRADDPITVHVKFSGRKIPVTLSPESTILDLKSRLRSLTDVLTRCQMLIFKGKIHADVVSLRSVQITDGSKLMMIATPDLHIDDEPSTKDAATNLRISRSTNPSQAVVISRAITSSRRKRWKITGVADLAGSVLKDFPDEVWDCAPFLRKVEFSSNYIEELPSKVGILKSLNKLYLNDNHLSDEKVGWDGLSQLKSLTVLSLNKNRLTTLPPSLGELTSLSELYISKNNITCLPDELGCLNQLQFLRAQSNRISSVPASIGNCSLLREVDLSANLLTELPETFGQLLNLKVLHVRLNGLKTLPSTLFKRCTKLSILSIYGTEITHDYIRQIEGWDAFDRRRRAKYLKGIGPDVGTSRAFDDEEHSYFIYFIYFLNSLHSMTTMPTLNVVEIKSLMYVTHLDLLVGSFDCQSEDFELEAYKFYIY</sequence>
<proteinExistence type="inferred from homology"/>
<gene>
    <name evidence="6" type="ORF">IEQ34_000127</name>
</gene>
<accession>A0AAV7HRK1</accession>
<dbReference type="Gene3D" id="3.80.10.10">
    <property type="entry name" value="Ribonuclease Inhibitor"/>
    <property type="match status" value="1"/>
</dbReference>
<dbReference type="Pfam" id="PF00240">
    <property type="entry name" value="ubiquitin"/>
    <property type="match status" value="1"/>
</dbReference>
<evidence type="ECO:0000256" key="1">
    <source>
        <dbReference type="ARBA" id="ARBA00022614"/>
    </source>
</evidence>
<dbReference type="GO" id="GO:0005737">
    <property type="term" value="C:cytoplasm"/>
    <property type="evidence" value="ECO:0007669"/>
    <property type="project" value="TreeGrafter"/>
</dbReference>
<evidence type="ECO:0000256" key="3">
    <source>
        <dbReference type="ARBA" id="ARBA00023786"/>
    </source>
</evidence>
<evidence type="ECO:0000259" key="5">
    <source>
        <dbReference type="PROSITE" id="PS50053"/>
    </source>
</evidence>
<dbReference type="InterPro" id="IPR003591">
    <property type="entry name" value="Leu-rich_rpt_typical-subtyp"/>
</dbReference>
<feature type="domain" description="Ubiquitin-like" evidence="5">
    <location>
        <begin position="69"/>
        <end position="137"/>
    </location>
</feature>
<dbReference type="InterPro" id="IPR029071">
    <property type="entry name" value="Ubiquitin-like_domsf"/>
</dbReference>
<dbReference type="InterPro" id="IPR050216">
    <property type="entry name" value="LRR_domain-containing"/>
</dbReference>
<organism evidence="6 7">
    <name type="scientific">Dendrobium chrysotoxum</name>
    <name type="common">Orchid</name>
    <dbReference type="NCBI Taxonomy" id="161865"/>
    <lineage>
        <taxon>Eukaryota</taxon>
        <taxon>Viridiplantae</taxon>
        <taxon>Streptophyta</taxon>
        <taxon>Embryophyta</taxon>
        <taxon>Tracheophyta</taxon>
        <taxon>Spermatophyta</taxon>
        <taxon>Magnoliopsida</taxon>
        <taxon>Liliopsida</taxon>
        <taxon>Asparagales</taxon>
        <taxon>Orchidaceae</taxon>
        <taxon>Epidendroideae</taxon>
        <taxon>Malaxideae</taxon>
        <taxon>Dendrobiinae</taxon>
        <taxon>Dendrobium</taxon>
    </lineage>
</organism>
<keyword evidence="1" id="KW-0433">Leucine-rich repeat</keyword>